<name>X8DIX6_MYCXE</name>
<dbReference type="GO" id="GO:0008239">
    <property type="term" value="F:dipeptidyl-peptidase activity"/>
    <property type="evidence" value="ECO:0007669"/>
    <property type="project" value="InterPro"/>
</dbReference>
<reference evidence="2" key="1">
    <citation type="submission" date="2014-01" db="EMBL/GenBank/DDBJ databases">
        <authorList>
            <person name="Brown-Elliot B."/>
            <person name="Wallace R."/>
            <person name="Lenaerts A."/>
            <person name="Ordway D."/>
            <person name="DeGroote M.A."/>
            <person name="Parker T."/>
            <person name="Sizemore C."/>
            <person name="Tallon L.J."/>
            <person name="Sadzewicz L.K."/>
            <person name="Sengamalay N."/>
            <person name="Fraser C.M."/>
            <person name="Hine E."/>
            <person name="Shefchek K.A."/>
            <person name="Das S.P."/>
            <person name="Tettelin H."/>
        </authorList>
    </citation>
    <scope>NUCLEOTIDE SEQUENCE [LARGE SCALE GENOMIC DNA]</scope>
    <source>
        <strain evidence="2">4042</strain>
    </source>
</reference>
<dbReference type="PATRIC" id="fig|1299334.3.peg.1899"/>
<dbReference type="AlphaFoldDB" id="X8DIX6"/>
<proteinExistence type="predicted"/>
<protein>
    <submittedName>
        <fullName evidence="2">X-Pro dipeptidyl-peptidase C-terminal non-catalytic domain protein</fullName>
    </submittedName>
</protein>
<dbReference type="Pfam" id="PF08530">
    <property type="entry name" value="PepX_C"/>
    <property type="match status" value="1"/>
</dbReference>
<organism evidence="2">
    <name type="scientific">Mycobacterium xenopi 4042</name>
    <dbReference type="NCBI Taxonomy" id="1299334"/>
    <lineage>
        <taxon>Bacteria</taxon>
        <taxon>Bacillati</taxon>
        <taxon>Actinomycetota</taxon>
        <taxon>Actinomycetes</taxon>
        <taxon>Mycobacteriales</taxon>
        <taxon>Mycobacteriaceae</taxon>
        <taxon>Mycobacterium</taxon>
    </lineage>
</organism>
<gene>
    <name evidence="2" type="ORF">I553_10551</name>
</gene>
<evidence type="ECO:0000313" key="2">
    <source>
        <dbReference type="EMBL" id="EUA68309.1"/>
    </source>
</evidence>
<dbReference type="Gene3D" id="2.60.120.260">
    <property type="entry name" value="Galactose-binding domain-like"/>
    <property type="match status" value="1"/>
</dbReference>
<accession>X8DIX6</accession>
<evidence type="ECO:0000259" key="1">
    <source>
        <dbReference type="Pfam" id="PF08530"/>
    </source>
</evidence>
<dbReference type="SUPFAM" id="SSF49785">
    <property type="entry name" value="Galactose-binding domain-like"/>
    <property type="match status" value="1"/>
</dbReference>
<dbReference type="InterPro" id="IPR008979">
    <property type="entry name" value="Galactose-bd-like_sf"/>
</dbReference>
<feature type="domain" description="Xaa-Pro dipeptidyl-peptidase C-terminal" evidence="1">
    <location>
        <begin position="3"/>
        <end position="119"/>
    </location>
</feature>
<dbReference type="InterPro" id="IPR013736">
    <property type="entry name" value="Xaa-Pro_dipept_C"/>
</dbReference>
<comment type="caution">
    <text evidence="2">The sequence shown here is derived from an EMBL/GenBank/DDBJ whole genome shotgun (WGS) entry which is preliminary data.</text>
</comment>
<dbReference type="EMBL" id="JAOB01000016">
    <property type="protein sequence ID" value="EUA68309.1"/>
    <property type="molecule type" value="Genomic_DNA"/>
</dbReference>
<sequence length="144" mass="15743">MAGPITLTLHATADTTETLWVAHLDDVAPDGTSRPLTQGALLGSHRALDPDRTWHLPDGDLLRPHHFSTRSAAKPVVPGEQPRYDLEIFPTAAYIAPQHRLRLILTTYDFPHLVPAKPARRALAGGRYQVHQGGHTRHTCSSAG</sequence>